<comment type="caution">
    <text evidence="6">The sequence shown here is derived from an EMBL/GenBank/DDBJ whole genome shotgun (WGS) entry which is preliminary data.</text>
</comment>
<dbReference type="AlphaFoldDB" id="A0A4Q9DKT5"/>
<evidence type="ECO:0000256" key="2">
    <source>
        <dbReference type="ARBA" id="ARBA00023125"/>
    </source>
</evidence>
<gene>
    <name evidence="6" type="ORF">EYB31_28795</name>
</gene>
<dbReference type="EMBL" id="SIRE01000024">
    <property type="protein sequence ID" value="TBL72387.1"/>
    <property type="molecule type" value="Genomic_DNA"/>
</dbReference>
<dbReference type="GO" id="GO:0003700">
    <property type="term" value="F:DNA-binding transcription factor activity"/>
    <property type="evidence" value="ECO:0007669"/>
    <property type="project" value="InterPro"/>
</dbReference>
<sequence>MRSSFVRLLGCCNYAKGTCKKRILKYRDMWYNGKTPNLRLEEIMPPRTTFFIRLMIFSTLIGTLPLLFLGIYSFFQSTSAVQTKVNEANVFILQQSQSRVEQILKVIDQVTGRYAESPLVVNSVSQRLEIGDFQNIDQLVKGLLGVQTYELGVKDTELHSLQQGWYIKDGGFYFGPDLTKKPILLNTAYNSRWVPEQDGAFQGIKLLKTIPAQAAEPKGYLSVRVSNTELAKLLTGGFSSRETMIIDDQLNVIVHSNAERIGGSIAGEPWLEPLRNTPETHGYFSSTLLGKPYSVIYMHSRYNNWTYVSVIPLEEARKESASIGWATLTACVLLLLFTALLSYWGSKRMYFPVRSLMEVTMRHSKPTGGSTAAKDELQWIGTQFTSLHQSKEQLEGQMKMQSGQLFDYFMLKLFQGELHRSELEEKTSRYQLPVWRHYAVLVLQIDTLDQTRYQASEQDLLLFAINNIASELIEPPRRLHAMPIGNYQVSLVGSDAEHHMELLGEFSSLAESAQRSVDQYLGLKVSVGISRPFEQMYATPQAFLEAKEALQYRIRLGEKAILHLDDLKPRQASGHYYPHHLVSELTQAIAFLDRDKADELLRQFIQEVLRVETDPNLYRMSFAMLLTDLARVIYDAGDTGEMFIRDHGNEYEQLLSLKTPQQIEIWFKHQIIYPMMDLARKRHESSGKSISRSVMDLIHEHYDSDLTLEQCAQRLNYSTHYIRRIFRKETGMNFSDYLAGYRHDMAKSWLSGSDMKITEIAEKLQYTNAQNFIRQFRKLEGMTPGQYREQQRA</sequence>
<dbReference type="PANTHER" id="PTHR43280:SF10">
    <property type="entry name" value="REGULATORY PROTEIN POCR"/>
    <property type="match status" value="1"/>
</dbReference>
<dbReference type="SUPFAM" id="SSF46689">
    <property type="entry name" value="Homeodomain-like"/>
    <property type="match status" value="2"/>
</dbReference>
<dbReference type="PROSITE" id="PS01124">
    <property type="entry name" value="HTH_ARAC_FAMILY_2"/>
    <property type="match status" value="1"/>
</dbReference>
<dbReference type="SMART" id="SM00342">
    <property type="entry name" value="HTH_ARAC"/>
    <property type="match status" value="1"/>
</dbReference>
<dbReference type="InterPro" id="IPR020449">
    <property type="entry name" value="Tscrpt_reg_AraC-type_HTH"/>
</dbReference>
<dbReference type="Pfam" id="PF12833">
    <property type="entry name" value="HTH_18"/>
    <property type="match status" value="1"/>
</dbReference>
<evidence type="ECO:0000259" key="5">
    <source>
        <dbReference type="PROSITE" id="PS01124"/>
    </source>
</evidence>
<dbReference type="InterPro" id="IPR018060">
    <property type="entry name" value="HTH_AraC"/>
</dbReference>
<keyword evidence="7" id="KW-1185">Reference proteome</keyword>
<evidence type="ECO:0000313" key="6">
    <source>
        <dbReference type="EMBL" id="TBL72387.1"/>
    </source>
</evidence>
<evidence type="ECO:0000256" key="1">
    <source>
        <dbReference type="ARBA" id="ARBA00023015"/>
    </source>
</evidence>
<evidence type="ECO:0000313" key="7">
    <source>
        <dbReference type="Proteomes" id="UP000293142"/>
    </source>
</evidence>
<dbReference type="Gene3D" id="3.30.450.20">
    <property type="entry name" value="PAS domain"/>
    <property type="match status" value="1"/>
</dbReference>
<dbReference type="InterPro" id="IPR009057">
    <property type="entry name" value="Homeodomain-like_sf"/>
</dbReference>
<name>A0A4Q9DKT5_9BACL</name>
<organism evidence="6 7">
    <name type="scientific">Paenibacillus thalictri</name>
    <dbReference type="NCBI Taxonomy" id="2527873"/>
    <lineage>
        <taxon>Bacteria</taxon>
        <taxon>Bacillati</taxon>
        <taxon>Bacillota</taxon>
        <taxon>Bacilli</taxon>
        <taxon>Bacillales</taxon>
        <taxon>Paenibacillaceae</taxon>
        <taxon>Paenibacillus</taxon>
    </lineage>
</organism>
<proteinExistence type="predicted"/>
<keyword evidence="4" id="KW-0812">Transmembrane</keyword>
<reference evidence="6 7" key="1">
    <citation type="submission" date="2019-02" db="EMBL/GenBank/DDBJ databases">
        <title>Paenibacillus sp. nov., isolated from surface-sterilized tissue of Thalictrum simplex L.</title>
        <authorList>
            <person name="Tuo L."/>
        </authorList>
    </citation>
    <scope>NUCLEOTIDE SEQUENCE [LARGE SCALE GENOMIC DNA]</scope>
    <source>
        <strain evidence="6 7">N2SHLJ1</strain>
    </source>
</reference>
<dbReference type="Pfam" id="PF17853">
    <property type="entry name" value="GGDEF_2"/>
    <property type="match status" value="1"/>
</dbReference>
<accession>A0A4Q9DKT5</accession>
<dbReference type="Gene3D" id="1.10.10.60">
    <property type="entry name" value="Homeodomain-like"/>
    <property type="match status" value="2"/>
</dbReference>
<dbReference type="Proteomes" id="UP000293142">
    <property type="component" value="Unassembled WGS sequence"/>
</dbReference>
<protein>
    <submittedName>
        <fullName evidence="6">AraC family transcriptional regulator</fullName>
    </submittedName>
</protein>
<feature type="transmembrane region" description="Helical" evidence="4">
    <location>
        <begin position="323"/>
        <end position="344"/>
    </location>
</feature>
<dbReference type="InterPro" id="IPR041522">
    <property type="entry name" value="CdaR_GGDEF"/>
</dbReference>
<feature type="transmembrane region" description="Helical" evidence="4">
    <location>
        <begin position="50"/>
        <end position="75"/>
    </location>
</feature>
<keyword evidence="1" id="KW-0805">Transcription regulation</keyword>
<keyword evidence="4" id="KW-0472">Membrane</keyword>
<evidence type="ECO:0000256" key="4">
    <source>
        <dbReference type="SAM" id="Phobius"/>
    </source>
</evidence>
<feature type="domain" description="HTH araC/xylS-type" evidence="5">
    <location>
        <begin position="692"/>
        <end position="790"/>
    </location>
</feature>
<keyword evidence="3" id="KW-0804">Transcription</keyword>
<dbReference type="PRINTS" id="PR00032">
    <property type="entry name" value="HTHARAC"/>
</dbReference>
<dbReference type="PANTHER" id="PTHR43280">
    <property type="entry name" value="ARAC-FAMILY TRANSCRIPTIONAL REGULATOR"/>
    <property type="match status" value="1"/>
</dbReference>
<keyword evidence="2" id="KW-0238">DNA-binding</keyword>
<dbReference type="GO" id="GO:0043565">
    <property type="term" value="F:sequence-specific DNA binding"/>
    <property type="evidence" value="ECO:0007669"/>
    <property type="project" value="InterPro"/>
</dbReference>
<keyword evidence="4" id="KW-1133">Transmembrane helix</keyword>
<dbReference type="OrthoDB" id="1975037at2"/>
<evidence type="ECO:0000256" key="3">
    <source>
        <dbReference type="ARBA" id="ARBA00023163"/>
    </source>
</evidence>